<comment type="caution">
    <text evidence="2">The sequence shown here is derived from an EMBL/GenBank/DDBJ whole genome shotgun (WGS) entry which is preliminary data.</text>
</comment>
<keyword evidence="1" id="KW-0472">Membrane</keyword>
<keyword evidence="1" id="KW-0812">Transmembrane</keyword>
<evidence type="ECO:0000313" key="2">
    <source>
        <dbReference type="EMBL" id="KKN52662.1"/>
    </source>
</evidence>
<dbReference type="AlphaFoldDB" id="A0A0F9RS32"/>
<reference evidence="2" key="1">
    <citation type="journal article" date="2015" name="Nature">
        <title>Complex archaea that bridge the gap between prokaryotes and eukaryotes.</title>
        <authorList>
            <person name="Spang A."/>
            <person name="Saw J.H."/>
            <person name="Jorgensen S.L."/>
            <person name="Zaremba-Niedzwiedzka K."/>
            <person name="Martijn J."/>
            <person name="Lind A.E."/>
            <person name="van Eijk R."/>
            <person name="Schleper C."/>
            <person name="Guy L."/>
            <person name="Ettema T.J."/>
        </authorList>
    </citation>
    <scope>NUCLEOTIDE SEQUENCE</scope>
</reference>
<protein>
    <submittedName>
        <fullName evidence="2">Uncharacterized protein</fullName>
    </submittedName>
</protein>
<accession>A0A0F9RS32</accession>
<proteinExistence type="predicted"/>
<organism evidence="2">
    <name type="scientific">marine sediment metagenome</name>
    <dbReference type="NCBI Taxonomy" id="412755"/>
    <lineage>
        <taxon>unclassified sequences</taxon>
        <taxon>metagenomes</taxon>
        <taxon>ecological metagenomes</taxon>
    </lineage>
</organism>
<dbReference type="EMBL" id="LAZR01001010">
    <property type="protein sequence ID" value="KKN52662.1"/>
    <property type="molecule type" value="Genomic_DNA"/>
</dbReference>
<name>A0A0F9RS32_9ZZZZ</name>
<gene>
    <name evidence="2" type="ORF">LCGC14_0610560</name>
</gene>
<feature type="transmembrane region" description="Helical" evidence="1">
    <location>
        <begin position="6"/>
        <end position="34"/>
    </location>
</feature>
<evidence type="ECO:0000256" key="1">
    <source>
        <dbReference type="SAM" id="Phobius"/>
    </source>
</evidence>
<keyword evidence="1" id="KW-1133">Transmembrane helix</keyword>
<sequence>MVILEIVQWYIWGVMGLVGIASMGIACLVVYLIYRLDIGGKG</sequence>